<dbReference type="AlphaFoldDB" id="A0A2K5PIT4"/>
<proteinExistence type="predicted"/>
<sequence>MAATKFWVLLQGWRTGVQRSCGLRLLTPHPTCPTLYDALGCTTSLSTRTSRMATAR</sequence>
<accession>A0A2K5PIT4</accession>
<gene>
    <name evidence="1" type="primary">MRPL49</name>
</gene>
<dbReference type="Proteomes" id="UP000233040">
    <property type="component" value="Unassembled WGS sequence"/>
</dbReference>
<evidence type="ECO:0000313" key="1">
    <source>
        <dbReference type="Ensembl" id="ENSCCAP00000003516.1"/>
    </source>
</evidence>
<name>A0A2K5PIT4_CEBIM</name>
<dbReference type="Ensembl" id="ENSCCAT00000019960.1">
    <property type="protein sequence ID" value="ENSCCAP00000003516.1"/>
    <property type="gene ID" value="ENSCCAG00000018444.1"/>
</dbReference>
<reference evidence="1" key="1">
    <citation type="submission" date="2025-08" db="UniProtKB">
        <authorList>
            <consortium name="Ensembl"/>
        </authorList>
    </citation>
    <scope>IDENTIFICATION</scope>
</reference>
<dbReference type="GeneTree" id="ENSGT00390000017253"/>
<evidence type="ECO:0000313" key="2">
    <source>
        <dbReference type="Proteomes" id="UP000233040"/>
    </source>
</evidence>
<protein>
    <submittedName>
        <fullName evidence="1">Mitochondrial ribosomal protein L49</fullName>
    </submittedName>
</protein>
<organism evidence="1 2">
    <name type="scientific">Cebus imitator</name>
    <name type="common">Panamanian white-faced capuchin</name>
    <name type="synonym">Cebus capucinus imitator</name>
    <dbReference type="NCBI Taxonomy" id="2715852"/>
    <lineage>
        <taxon>Eukaryota</taxon>
        <taxon>Metazoa</taxon>
        <taxon>Chordata</taxon>
        <taxon>Craniata</taxon>
        <taxon>Vertebrata</taxon>
        <taxon>Euteleostomi</taxon>
        <taxon>Mammalia</taxon>
        <taxon>Eutheria</taxon>
        <taxon>Euarchontoglires</taxon>
        <taxon>Primates</taxon>
        <taxon>Haplorrhini</taxon>
        <taxon>Platyrrhini</taxon>
        <taxon>Cebidae</taxon>
        <taxon>Cebinae</taxon>
        <taxon>Cebus</taxon>
    </lineage>
</organism>
<reference evidence="1" key="2">
    <citation type="submission" date="2025-09" db="UniProtKB">
        <authorList>
            <consortium name="Ensembl"/>
        </authorList>
    </citation>
    <scope>IDENTIFICATION</scope>
</reference>
<keyword evidence="2" id="KW-1185">Reference proteome</keyword>